<organism evidence="1">
    <name type="scientific">Siphoviridae sp. ctzyE57</name>
    <dbReference type="NCBI Taxonomy" id="2827982"/>
    <lineage>
        <taxon>Viruses</taxon>
        <taxon>Duplodnaviria</taxon>
        <taxon>Heunggongvirae</taxon>
        <taxon>Uroviricota</taxon>
        <taxon>Caudoviricetes</taxon>
    </lineage>
</organism>
<dbReference type="EMBL" id="BK032592">
    <property type="protein sequence ID" value="DAF50101.1"/>
    <property type="molecule type" value="Genomic_DNA"/>
</dbReference>
<evidence type="ECO:0000313" key="1">
    <source>
        <dbReference type="EMBL" id="DAF50101.1"/>
    </source>
</evidence>
<reference evidence="1" key="1">
    <citation type="journal article" date="2021" name="Proc. Natl. Acad. Sci. U.S.A.">
        <title>A Catalog of Tens of Thousands of Viruses from Human Metagenomes Reveals Hidden Associations with Chronic Diseases.</title>
        <authorList>
            <person name="Tisza M.J."/>
            <person name="Buck C.B."/>
        </authorList>
    </citation>
    <scope>NUCLEOTIDE SEQUENCE</scope>
    <source>
        <strain evidence="1">CtzyE57</strain>
    </source>
</reference>
<proteinExistence type="predicted"/>
<protein>
    <submittedName>
        <fullName evidence="1">Uncharacterized protein</fullName>
    </submittedName>
</protein>
<name>A0A8S5SGJ3_9CAUD</name>
<accession>A0A8S5SGJ3</accession>
<sequence>MSLKDIPLGENKVTTETRSWNYWDEMRVEREKAIAEDFAAENEGKTSWRDSKYIPMWLKACPSLIYIKWRLRCWLDDIMGAGGDD</sequence>